<keyword evidence="5 8" id="KW-0378">Hydrolase</keyword>
<evidence type="ECO:0000256" key="8">
    <source>
        <dbReference type="HAMAP-Rule" id="MF_00265"/>
    </source>
</evidence>
<keyword evidence="2 8" id="KW-1277">Toxin-antitoxin system</keyword>
<dbReference type="GO" id="GO:0004540">
    <property type="term" value="F:RNA nuclease activity"/>
    <property type="evidence" value="ECO:0007669"/>
    <property type="project" value="InterPro"/>
</dbReference>
<dbReference type="Gene3D" id="3.40.50.1010">
    <property type="entry name" value="5'-nuclease"/>
    <property type="match status" value="1"/>
</dbReference>
<dbReference type="EC" id="3.1.-.-" evidence="8"/>
<evidence type="ECO:0000256" key="7">
    <source>
        <dbReference type="ARBA" id="ARBA00038093"/>
    </source>
</evidence>
<dbReference type="HAMAP" id="MF_00265">
    <property type="entry name" value="VapC_Nob1"/>
    <property type="match status" value="1"/>
</dbReference>
<keyword evidence="8" id="KW-0800">Toxin</keyword>
<dbReference type="InterPro" id="IPR002716">
    <property type="entry name" value="PIN_dom"/>
</dbReference>
<evidence type="ECO:0000256" key="6">
    <source>
        <dbReference type="ARBA" id="ARBA00022842"/>
    </source>
</evidence>
<evidence type="ECO:0000256" key="4">
    <source>
        <dbReference type="ARBA" id="ARBA00022723"/>
    </source>
</evidence>
<comment type="function">
    <text evidence="8">Toxic component of a toxin-antitoxin (TA) system. An RNase.</text>
</comment>
<dbReference type="Pfam" id="PF01850">
    <property type="entry name" value="PIN"/>
    <property type="match status" value="1"/>
</dbReference>
<keyword evidence="6 8" id="KW-0460">Magnesium</keyword>
<dbReference type="PANTHER" id="PTHR33653">
    <property type="entry name" value="RIBONUCLEASE VAPC2"/>
    <property type="match status" value="1"/>
</dbReference>
<reference evidence="10 11" key="1">
    <citation type="submission" date="2019-01" db="EMBL/GenBank/DDBJ databases">
        <title>Lactibacter flavus gen. nov., sp. nov., a novel bacterium of the family Propionibacteriaceae isolated from raw milk and dairy products.</title>
        <authorList>
            <person name="Huptas C."/>
            <person name="Wenning M."/>
            <person name="Breitenwieser F."/>
            <person name="Doll E."/>
            <person name="Von Neubeck M."/>
            <person name="Busse H.-J."/>
            <person name="Scherer S."/>
        </authorList>
    </citation>
    <scope>NUCLEOTIDE SEQUENCE [LARGE SCALE GENOMIC DNA]</scope>
    <source>
        <strain evidence="10 11">DSM 22130</strain>
    </source>
</reference>
<evidence type="ECO:0000259" key="9">
    <source>
        <dbReference type="Pfam" id="PF01850"/>
    </source>
</evidence>
<name>A0A4Q9KI64_PROTD</name>
<keyword evidence="3 8" id="KW-0540">Nuclease</keyword>
<dbReference type="RefSeq" id="WP_131172922.1">
    <property type="nucleotide sequence ID" value="NZ_FXTL01000020.1"/>
</dbReference>
<dbReference type="InterPro" id="IPR022907">
    <property type="entry name" value="VapC_family"/>
</dbReference>
<dbReference type="SUPFAM" id="SSF88723">
    <property type="entry name" value="PIN domain-like"/>
    <property type="match status" value="1"/>
</dbReference>
<dbReference type="PANTHER" id="PTHR33653:SF1">
    <property type="entry name" value="RIBONUCLEASE VAPC2"/>
    <property type="match status" value="1"/>
</dbReference>
<evidence type="ECO:0000313" key="10">
    <source>
        <dbReference type="EMBL" id="TBT93083.1"/>
    </source>
</evidence>
<evidence type="ECO:0000256" key="2">
    <source>
        <dbReference type="ARBA" id="ARBA00022649"/>
    </source>
</evidence>
<proteinExistence type="inferred from homology"/>
<gene>
    <name evidence="8" type="primary">vapC</name>
    <name evidence="10" type="ORF">ET996_12635</name>
</gene>
<evidence type="ECO:0000256" key="3">
    <source>
        <dbReference type="ARBA" id="ARBA00022722"/>
    </source>
</evidence>
<organism evidence="10 11">
    <name type="scientific">Propioniciclava tarda</name>
    <dbReference type="NCBI Taxonomy" id="433330"/>
    <lineage>
        <taxon>Bacteria</taxon>
        <taxon>Bacillati</taxon>
        <taxon>Actinomycetota</taxon>
        <taxon>Actinomycetes</taxon>
        <taxon>Propionibacteriales</taxon>
        <taxon>Propionibacteriaceae</taxon>
        <taxon>Propioniciclava</taxon>
    </lineage>
</organism>
<evidence type="ECO:0000256" key="5">
    <source>
        <dbReference type="ARBA" id="ARBA00022801"/>
    </source>
</evidence>
<dbReference type="Proteomes" id="UP000291933">
    <property type="component" value="Unassembled WGS sequence"/>
</dbReference>
<comment type="cofactor">
    <cofactor evidence="1 8">
        <name>Mg(2+)</name>
        <dbReference type="ChEBI" id="CHEBI:18420"/>
    </cofactor>
</comment>
<dbReference type="GO" id="GO:0000287">
    <property type="term" value="F:magnesium ion binding"/>
    <property type="evidence" value="ECO:0007669"/>
    <property type="project" value="UniProtKB-UniRule"/>
</dbReference>
<dbReference type="CDD" id="cd09871">
    <property type="entry name" value="PIN_MtVapC28-VapC30-like"/>
    <property type="match status" value="1"/>
</dbReference>
<feature type="domain" description="PIN" evidence="9">
    <location>
        <begin position="1"/>
        <end position="123"/>
    </location>
</feature>
<dbReference type="InterPro" id="IPR029060">
    <property type="entry name" value="PIN-like_dom_sf"/>
</dbReference>
<dbReference type="EMBL" id="SDMR01000019">
    <property type="protein sequence ID" value="TBT93083.1"/>
    <property type="molecule type" value="Genomic_DNA"/>
</dbReference>
<comment type="similarity">
    <text evidence="7 8">Belongs to the PINc/VapC protein family.</text>
</comment>
<evidence type="ECO:0000256" key="1">
    <source>
        <dbReference type="ARBA" id="ARBA00001946"/>
    </source>
</evidence>
<dbReference type="GO" id="GO:0016787">
    <property type="term" value="F:hydrolase activity"/>
    <property type="evidence" value="ECO:0007669"/>
    <property type="project" value="UniProtKB-KW"/>
</dbReference>
<comment type="caution">
    <text evidence="10">The sequence shown here is derived from an EMBL/GenBank/DDBJ whole genome shotgun (WGS) entry which is preliminary data.</text>
</comment>
<dbReference type="OrthoDB" id="32625at2"/>
<protein>
    <recommendedName>
        <fullName evidence="8">Ribonuclease VapC</fullName>
        <shortName evidence="8">RNase VapC</shortName>
        <ecNumber evidence="8">3.1.-.-</ecNumber>
    </recommendedName>
    <alternativeName>
        <fullName evidence="8">Toxin VapC</fullName>
    </alternativeName>
</protein>
<feature type="binding site" evidence="8">
    <location>
        <position position="4"/>
    </location>
    <ligand>
        <name>Mg(2+)</name>
        <dbReference type="ChEBI" id="CHEBI:18420"/>
    </ligand>
</feature>
<keyword evidence="4 8" id="KW-0479">Metal-binding</keyword>
<sequence length="129" mass="13831">MIVDSSALMAIVEGEPDADALLARAAEGPCRMSAASWVEVGIVADARSARHGERLNQIIDALEIEIVPVTVRQAEIARLAYRRYGRGSGSPARLNYGDCFAYALSVTQGEPLLFTGDDFTHTDVAPARP</sequence>
<keyword evidence="11" id="KW-1185">Reference proteome</keyword>
<dbReference type="GO" id="GO:0090729">
    <property type="term" value="F:toxin activity"/>
    <property type="evidence" value="ECO:0007669"/>
    <property type="project" value="UniProtKB-KW"/>
</dbReference>
<dbReference type="AlphaFoldDB" id="A0A4Q9KI64"/>
<accession>A0A4Q9KI64</accession>
<feature type="binding site" evidence="8">
    <location>
        <position position="98"/>
    </location>
    <ligand>
        <name>Mg(2+)</name>
        <dbReference type="ChEBI" id="CHEBI:18420"/>
    </ligand>
</feature>
<evidence type="ECO:0000313" key="11">
    <source>
        <dbReference type="Proteomes" id="UP000291933"/>
    </source>
</evidence>
<dbReference type="InterPro" id="IPR050556">
    <property type="entry name" value="Type_II_TA_system_RNase"/>
</dbReference>